<dbReference type="SMART" id="SM00448">
    <property type="entry name" value="REC"/>
    <property type="match status" value="1"/>
</dbReference>
<organism evidence="5 7">
    <name type="scientific">Pseudoalteromonas lipolytica</name>
    <dbReference type="NCBI Taxonomy" id="570156"/>
    <lineage>
        <taxon>Bacteria</taxon>
        <taxon>Pseudomonadati</taxon>
        <taxon>Pseudomonadota</taxon>
        <taxon>Gammaproteobacteria</taxon>
        <taxon>Alteromonadales</taxon>
        <taxon>Pseudoalteromonadaceae</taxon>
        <taxon>Pseudoalteromonas</taxon>
    </lineage>
</organism>
<dbReference type="InterPro" id="IPR050595">
    <property type="entry name" value="Bact_response_regulator"/>
</dbReference>
<dbReference type="Gene3D" id="3.40.50.2300">
    <property type="match status" value="1"/>
</dbReference>
<dbReference type="SUPFAM" id="SSF52172">
    <property type="entry name" value="CheY-like"/>
    <property type="match status" value="1"/>
</dbReference>
<dbReference type="EMBL" id="JAQPZS010000017">
    <property type="protein sequence ID" value="MEJ6497521.1"/>
    <property type="molecule type" value="Genomic_DNA"/>
</dbReference>
<dbReference type="PANTHER" id="PTHR44591:SF24">
    <property type="entry name" value="PROTEIN-GLUTAMATE METHYLESTERASE_PROTEIN-GLUTAMINE GLUTAMINASE 1"/>
    <property type="match status" value="1"/>
</dbReference>
<evidence type="ECO:0000259" key="4">
    <source>
        <dbReference type="PROSITE" id="PS50110"/>
    </source>
</evidence>
<dbReference type="PANTHER" id="PTHR44591">
    <property type="entry name" value="STRESS RESPONSE REGULATOR PROTEIN 1"/>
    <property type="match status" value="1"/>
</dbReference>
<dbReference type="CDD" id="cd17593">
    <property type="entry name" value="REC_CheC-like"/>
    <property type="match status" value="1"/>
</dbReference>
<comment type="caution">
    <text evidence="5">The sequence shown here is derived from an EMBL/GenBank/DDBJ whole genome shotgun (WGS) entry which is preliminary data.</text>
</comment>
<accession>A0A0P7D854</accession>
<dbReference type="InterPro" id="IPR028976">
    <property type="entry name" value="CheC-like_sf"/>
</dbReference>
<evidence type="ECO:0000313" key="8">
    <source>
        <dbReference type="Proteomes" id="UP001377972"/>
    </source>
</evidence>
<dbReference type="Proteomes" id="UP000050378">
    <property type="component" value="Unassembled WGS sequence"/>
</dbReference>
<dbReference type="EMBL" id="LJTC01000002">
    <property type="protein sequence ID" value="KPM84785.1"/>
    <property type="molecule type" value="Genomic_DNA"/>
</dbReference>
<reference evidence="6 8" key="2">
    <citation type="submission" date="2023-01" db="EMBL/GenBank/DDBJ databases">
        <title>Trichodesmium-associated heterotrophic epibiont bacteria.</title>
        <authorList>
            <person name="Cleveland C.S."/>
            <person name="Webb E.A."/>
        </authorList>
    </citation>
    <scope>NUCLEOTIDE SEQUENCE [LARGE SCALE GENOMIC DNA]</scope>
    <source>
        <strain evidence="6 8">USCH2</strain>
    </source>
</reference>
<evidence type="ECO:0000256" key="2">
    <source>
        <dbReference type="ARBA" id="ARBA00022553"/>
    </source>
</evidence>
<dbReference type="PATRIC" id="fig|570156.3.peg.612"/>
<gene>
    <name evidence="5" type="ORF">AOG27_03075</name>
    <name evidence="6" type="ORF">PQI24_15855</name>
</gene>
<keyword evidence="1" id="KW-0145">Chemotaxis</keyword>
<dbReference type="OrthoDB" id="281471at2"/>
<feature type="domain" description="Response regulatory" evidence="4">
    <location>
        <begin position="4"/>
        <end position="119"/>
    </location>
</feature>
<dbReference type="Proteomes" id="UP001377972">
    <property type="component" value="Unassembled WGS sequence"/>
</dbReference>
<evidence type="ECO:0000256" key="3">
    <source>
        <dbReference type="PROSITE-ProRule" id="PRU00169"/>
    </source>
</evidence>
<dbReference type="Gene3D" id="3.40.1550.10">
    <property type="entry name" value="CheC-like"/>
    <property type="match status" value="1"/>
</dbReference>
<dbReference type="SUPFAM" id="SSF103039">
    <property type="entry name" value="CheC-like"/>
    <property type="match status" value="1"/>
</dbReference>
<keyword evidence="8" id="KW-1185">Reference proteome</keyword>
<dbReference type="AlphaFoldDB" id="A0A0P7D854"/>
<feature type="modified residue" description="4-aspartylphosphate" evidence="3">
    <location>
        <position position="54"/>
    </location>
</feature>
<keyword evidence="2 3" id="KW-0597">Phosphoprotein</keyword>
<evidence type="ECO:0000256" key="1">
    <source>
        <dbReference type="ARBA" id="ARBA00022500"/>
    </source>
</evidence>
<name>A0A0P7D854_9GAMM</name>
<evidence type="ECO:0000313" key="5">
    <source>
        <dbReference type="EMBL" id="KPM84785.1"/>
    </source>
</evidence>
<dbReference type="PROSITE" id="PS50110">
    <property type="entry name" value="RESPONSE_REGULATORY"/>
    <property type="match status" value="1"/>
</dbReference>
<dbReference type="STRING" id="570156.AOG27_03075"/>
<dbReference type="RefSeq" id="WP_054551543.1">
    <property type="nucleotide sequence ID" value="NZ_JAQPZS010000017.1"/>
</dbReference>
<dbReference type="CDD" id="cd17910">
    <property type="entry name" value="CheC_ClassII"/>
    <property type="match status" value="1"/>
</dbReference>
<sequence>MSTSVLVCDDSKLARRQLARSLPDDWDIKIEFAENGVHCIEQIKKIQPEILFLDLNMPEMDGYEVLQAIQEQDLHVLTVVVSGDIQPNAHRRVLELGAIDFIQKPCSAEKLASIIEHHGIKDKAMRERLANKLGEQVDPDVRDIYQELTNVAMGQAGDLLARLLNVFVKLPIPNVNVLEVNELDMALRSIDANAATSGVCQGFIGGGVSGEALLLLNDSSFKEIASLMNYEGELNDKVELELLMDVSNILIGAILTGLSHQLDMRFSQGHPVVLGQHCDVSDLVKANKSRWQRTLAIEISYGIENHNINCDLMLLFTEDSLKTLKYKVAYLLED</sequence>
<reference evidence="5 7" key="1">
    <citation type="submission" date="2015-09" db="EMBL/GenBank/DDBJ databases">
        <title>Draft Genome Sequence of Pseudoalteromonas lipolytica UCD-48B.</title>
        <authorList>
            <person name="Krusor M."/>
            <person name="Coil D.A."/>
            <person name="Lang J.M."/>
            <person name="Eisen J.A."/>
            <person name="Alexiev A."/>
        </authorList>
    </citation>
    <scope>NUCLEOTIDE SEQUENCE [LARGE SCALE GENOMIC DNA]</scope>
    <source>
        <strain evidence="5 7">UCD-48B</strain>
    </source>
</reference>
<dbReference type="GO" id="GO:0000160">
    <property type="term" value="P:phosphorelay signal transduction system"/>
    <property type="evidence" value="ECO:0007669"/>
    <property type="project" value="InterPro"/>
</dbReference>
<evidence type="ECO:0000313" key="6">
    <source>
        <dbReference type="EMBL" id="MEJ6497521.1"/>
    </source>
</evidence>
<dbReference type="InterPro" id="IPR001789">
    <property type="entry name" value="Sig_transdc_resp-reg_receiver"/>
</dbReference>
<evidence type="ECO:0000313" key="7">
    <source>
        <dbReference type="Proteomes" id="UP000050378"/>
    </source>
</evidence>
<dbReference type="Pfam" id="PF00072">
    <property type="entry name" value="Response_reg"/>
    <property type="match status" value="1"/>
</dbReference>
<dbReference type="GO" id="GO:0006935">
    <property type="term" value="P:chemotaxis"/>
    <property type="evidence" value="ECO:0007669"/>
    <property type="project" value="UniProtKB-KW"/>
</dbReference>
<protein>
    <submittedName>
        <fullName evidence="5">Chemotaxis protein CheC</fullName>
    </submittedName>
    <submittedName>
        <fullName evidence="6">Response regulator</fullName>
    </submittedName>
</protein>
<dbReference type="InterPro" id="IPR011006">
    <property type="entry name" value="CheY-like_superfamily"/>
</dbReference>
<proteinExistence type="predicted"/>